<keyword evidence="2 5" id="KW-0808">Transferase</keyword>
<keyword evidence="6" id="KW-1185">Reference proteome</keyword>
<gene>
    <name evidence="5" type="primary">pabB</name>
    <name evidence="5" type="ORF">TsocGM_19230</name>
</gene>
<dbReference type="InterPro" id="IPR005801">
    <property type="entry name" value="ADC_synthase"/>
</dbReference>
<evidence type="ECO:0000313" key="6">
    <source>
        <dbReference type="Proteomes" id="UP000280296"/>
    </source>
</evidence>
<organism evidence="5 6">
    <name type="scientific">Tautonia sociabilis</name>
    <dbReference type="NCBI Taxonomy" id="2080755"/>
    <lineage>
        <taxon>Bacteria</taxon>
        <taxon>Pseudomonadati</taxon>
        <taxon>Planctomycetota</taxon>
        <taxon>Planctomycetia</taxon>
        <taxon>Isosphaerales</taxon>
        <taxon>Isosphaeraceae</taxon>
        <taxon>Tautonia</taxon>
    </lineage>
</organism>
<dbReference type="AlphaFoldDB" id="A0A432MFS7"/>
<name>A0A432MFS7_9BACT</name>
<evidence type="ECO:0000256" key="1">
    <source>
        <dbReference type="ARBA" id="ARBA00013139"/>
    </source>
</evidence>
<accession>A0A432MFS7</accession>
<protein>
    <recommendedName>
        <fullName evidence="1">aminodeoxychorismate synthase</fullName>
        <ecNumber evidence="1">2.6.1.85</ecNumber>
    </recommendedName>
</protein>
<dbReference type="NCBIfam" id="TIGR00553">
    <property type="entry name" value="pabB"/>
    <property type="match status" value="1"/>
</dbReference>
<sequence length="457" mass="50466">MRVGQMEGAALLDGGTGLGEAGRWSILAARPWRTIEASDRREASLTFPGATPSISPMEGLCPGLGAELAAMAASRPREMVEEDGRVPPFLGGVIGFFGYDLAPRLERLPRKAPRDSRLPDLRLSWYDTFVAIDHRSAEATLWAVDLRRQGPEALEERARSWRRELESPPVRLPRSRITAGPSSNVEPSAYRKAIRRTIEYIHAGDIFQANISQRFEAIGEPEPLDLYLRLRRRSPAPYAAYLALEDGRAVVSSSPELFVEVIGDRVETRPIKGTRPRGATSEEDEAMLAALIASEKDRAELAMIVDLERNDLGRFCSYGTVRVTEPSRIERFQTVYHQVATVEGRLPRPATPATVPMELIPRMFPGGSITGAPKIRAMEIIDELEPNRRSLYTGSIGYLSACGRSAFNIAIRTMLVEGNRVTYQVGGGIVADSDPQLEFEETLHKGRAMREVLEGSA</sequence>
<dbReference type="SUPFAM" id="SSF56322">
    <property type="entry name" value="ADC synthase"/>
    <property type="match status" value="1"/>
</dbReference>
<dbReference type="Pfam" id="PF04715">
    <property type="entry name" value="Anth_synt_I_N"/>
    <property type="match status" value="1"/>
</dbReference>
<dbReference type="PANTHER" id="PTHR11236:SF50">
    <property type="entry name" value="AMINODEOXYCHORISMATE SYNTHASE COMPONENT 1"/>
    <property type="match status" value="1"/>
</dbReference>
<dbReference type="InterPro" id="IPR015890">
    <property type="entry name" value="Chorismate_C"/>
</dbReference>
<dbReference type="InterPro" id="IPR006805">
    <property type="entry name" value="Anth_synth_I_N"/>
</dbReference>
<dbReference type="PANTHER" id="PTHR11236">
    <property type="entry name" value="AMINOBENZOATE/ANTHRANILATE SYNTHASE"/>
    <property type="match status" value="1"/>
</dbReference>
<reference evidence="5 6" key="2">
    <citation type="submission" date="2019-01" db="EMBL/GenBank/DDBJ databases">
        <title>Tautonia sociabilis, a novel thermotolerant planctomycete of Isosphaeraceae family, isolated from a 4000 m deep subterranean habitat.</title>
        <authorList>
            <person name="Kovaleva O.L."/>
            <person name="Elcheninov A.G."/>
            <person name="Van Heerden E."/>
            <person name="Toshchakov S.V."/>
            <person name="Novikov A."/>
            <person name="Bonch-Osmolovskaya E.A."/>
            <person name="Kublanov I.V."/>
        </authorList>
    </citation>
    <scope>NUCLEOTIDE SEQUENCE [LARGE SCALE GENOMIC DNA]</scope>
    <source>
        <strain evidence="5 6">GM2012</strain>
    </source>
</reference>
<keyword evidence="5" id="KW-0032">Aminotransferase</keyword>
<dbReference type="OrthoDB" id="9803598at2"/>
<feature type="domain" description="Chorismate-utilising enzyme C-terminal" evidence="3">
    <location>
        <begin position="188"/>
        <end position="445"/>
    </location>
</feature>
<evidence type="ECO:0000259" key="3">
    <source>
        <dbReference type="Pfam" id="PF00425"/>
    </source>
</evidence>
<dbReference type="PRINTS" id="PR00095">
    <property type="entry name" value="ANTSNTHASEI"/>
</dbReference>
<evidence type="ECO:0000259" key="4">
    <source>
        <dbReference type="Pfam" id="PF04715"/>
    </source>
</evidence>
<comment type="caution">
    <text evidence="5">The sequence shown here is derived from an EMBL/GenBank/DDBJ whole genome shotgun (WGS) entry which is preliminary data.</text>
</comment>
<dbReference type="Pfam" id="PF00425">
    <property type="entry name" value="Chorismate_bind"/>
    <property type="match status" value="1"/>
</dbReference>
<dbReference type="Gene3D" id="3.60.120.10">
    <property type="entry name" value="Anthranilate synthase"/>
    <property type="match status" value="1"/>
</dbReference>
<proteinExistence type="predicted"/>
<dbReference type="Proteomes" id="UP000280296">
    <property type="component" value="Unassembled WGS sequence"/>
</dbReference>
<dbReference type="GO" id="GO:0046820">
    <property type="term" value="F:4-amino-4-deoxychorismate synthase activity"/>
    <property type="evidence" value="ECO:0007669"/>
    <property type="project" value="UniProtKB-EC"/>
</dbReference>
<dbReference type="EC" id="2.6.1.85" evidence="1"/>
<reference evidence="5 6" key="1">
    <citation type="submission" date="2018-12" db="EMBL/GenBank/DDBJ databases">
        <authorList>
            <person name="Toschakov S.V."/>
        </authorList>
    </citation>
    <scope>NUCLEOTIDE SEQUENCE [LARGE SCALE GENOMIC DNA]</scope>
    <source>
        <strain evidence="5 6">GM2012</strain>
    </source>
</reference>
<dbReference type="GO" id="GO:0009396">
    <property type="term" value="P:folic acid-containing compound biosynthetic process"/>
    <property type="evidence" value="ECO:0007669"/>
    <property type="project" value="InterPro"/>
</dbReference>
<dbReference type="InterPro" id="IPR005802">
    <property type="entry name" value="ADC_synth_comp_1"/>
</dbReference>
<feature type="domain" description="Anthranilate synthase component I N-terminal" evidence="4">
    <location>
        <begin position="4"/>
        <end position="140"/>
    </location>
</feature>
<evidence type="ECO:0000313" key="5">
    <source>
        <dbReference type="EMBL" id="RUL85016.1"/>
    </source>
</evidence>
<dbReference type="EMBL" id="RYZH01000043">
    <property type="protein sequence ID" value="RUL85016.1"/>
    <property type="molecule type" value="Genomic_DNA"/>
</dbReference>
<evidence type="ECO:0000256" key="2">
    <source>
        <dbReference type="ARBA" id="ARBA00022679"/>
    </source>
</evidence>
<dbReference type="GO" id="GO:0000162">
    <property type="term" value="P:L-tryptophan biosynthetic process"/>
    <property type="evidence" value="ECO:0007669"/>
    <property type="project" value="TreeGrafter"/>
</dbReference>
<dbReference type="InterPro" id="IPR019999">
    <property type="entry name" value="Anth_synth_I-like"/>
</dbReference>